<organism evidence="3 4">
    <name type="scientific">Brevibacillus fortis</name>
    <dbReference type="NCBI Taxonomy" id="2126352"/>
    <lineage>
        <taxon>Bacteria</taxon>
        <taxon>Bacillati</taxon>
        <taxon>Bacillota</taxon>
        <taxon>Bacilli</taxon>
        <taxon>Bacillales</taxon>
        <taxon>Paenibacillaceae</taxon>
        <taxon>Brevibacillus</taxon>
    </lineage>
</organism>
<sequence>MSELNVLFRKRIGMPESETITFDTLDRLLDLTALAIPFENLCIVEEGTYVISRRSVMEKILVRNEGGLCYELNLMLYFFLLENGFDAKLIRGVVYRHDVGAYYTIGRTHATILLTYEGQTYLLDTGFGSNLPLKPVPLTGETVSSRNGEFRIKKEQTEYGDYVLEMKLRHKDKDWRIGYTFDSQKLVTDETELNEIQTIIAEHEQSPFNKSPLLTQLTERGNVTLTNSSFTQWVDGVMTKETIDDERYKELAKQHFGLS</sequence>
<evidence type="ECO:0000256" key="1">
    <source>
        <dbReference type="ARBA" id="ARBA00006547"/>
    </source>
</evidence>
<dbReference type="PANTHER" id="PTHR11786:SF0">
    <property type="entry name" value="ARYLAMINE N-ACETYLTRANSFERASE 4-RELATED"/>
    <property type="match status" value="1"/>
</dbReference>
<dbReference type="Proteomes" id="UP000240419">
    <property type="component" value="Unassembled WGS sequence"/>
</dbReference>
<dbReference type="SUPFAM" id="SSF54001">
    <property type="entry name" value="Cysteine proteinases"/>
    <property type="match status" value="1"/>
</dbReference>
<dbReference type="Gene3D" id="3.30.2140.20">
    <property type="match status" value="1"/>
</dbReference>
<dbReference type="EMBL" id="PXZM01000012">
    <property type="protein sequence ID" value="PSJ97215.1"/>
    <property type="molecule type" value="Genomic_DNA"/>
</dbReference>
<evidence type="ECO:0000313" key="3">
    <source>
        <dbReference type="EMBL" id="PSJ97215.1"/>
    </source>
</evidence>
<dbReference type="InterPro" id="IPR038765">
    <property type="entry name" value="Papain-like_cys_pep_sf"/>
</dbReference>
<gene>
    <name evidence="3" type="ORF">C7R93_08820</name>
</gene>
<keyword evidence="4" id="KW-1185">Reference proteome</keyword>
<dbReference type="InterPro" id="IPR053710">
    <property type="entry name" value="Arylamine_NAT_domain_sf"/>
</dbReference>
<protein>
    <submittedName>
        <fullName evidence="3">Arylamine N-acetyltransferase</fullName>
    </submittedName>
</protein>
<dbReference type="AlphaFoldDB" id="A0A2P7VDB5"/>
<dbReference type="OrthoDB" id="7181050at2"/>
<name>A0A2P7VDB5_9BACL</name>
<accession>A0A2P7VDB5</accession>
<reference evidence="3 4" key="1">
    <citation type="submission" date="2018-03" db="EMBL/GenBank/DDBJ databases">
        <title>Brevisbacillus phylogenomics.</title>
        <authorList>
            <person name="Dunlap C."/>
        </authorList>
    </citation>
    <scope>NUCLEOTIDE SEQUENCE [LARGE SCALE GENOMIC DNA]</scope>
    <source>
        <strain evidence="3 4">NRRL NRS-1210</strain>
    </source>
</reference>
<dbReference type="PANTHER" id="PTHR11786">
    <property type="entry name" value="N-HYDROXYARYLAMINE O-ACETYLTRANSFERASE"/>
    <property type="match status" value="1"/>
</dbReference>
<dbReference type="Pfam" id="PF00797">
    <property type="entry name" value="Acetyltransf_2"/>
    <property type="match status" value="1"/>
</dbReference>
<evidence type="ECO:0000256" key="2">
    <source>
        <dbReference type="RuleBase" id="RU003452"/>
    </source>
</evidence>
<dbReference type="RefSeq" id="WP_106838477.1">
    <property type="nucleotide sequence ID" value="NZ_JBCNIW010000019.1"/>
</dbReference>
<dbReference type="InterPro" id="IPR001447">
    <property type="entry name" value="Arylamine_N-AcTrfase"/>
</dbReference>
<keyword evidence="3" id="KW-0808">Transferase</keyword>
<dbReference type="GO" id="GO:0016407">
    <property type="term" value="F:acetyltransferase activity"/>
    <property type="evidence" value="ECO:0007669"/>
    <property type="project" value="InterPro"/>
</dbReference>
<dbReference type="PRINTS" id="PR01543">
    <property type="entry name" value="ANATRNSFRASE"/>
</dbReference>
<proteinExistence type="inferred from homology"/>
<evidence type="ECO:0000313" key="4">
    <source>
        <dbReference type="Proteomes" id="UP000240419"/>
    </source>
</evidence>
<comment type="caution">
    <text evidence="3">The sequence shown here is derived from an EMBL/GenBank/DDBJ whole genome shotgun (WGS) entry which is preliminary data.</text>
</comment>
<comment type="similarity">
    <text evidence="1 2">Belongs to the arylamine N-acetyltransferase family.</text>
</comment>